<keyword evidence="4" id="KW-0408">Iron</keyword>
<proteinExistence type="predicted"/>
<accession>A0ABT7NMU5</accession>
<dbReference type="InterPro" id="IPR018720">
    <property type="entry name" value="DUF2249"/>
</dbReference>
<evidence type="ECO:0000256" key="3">
    <source>
        <dbReference type="ARBA" id="ARBA00022723"/>
    </source>
</evidence>
<protein>
    <submittedName>
        <fullName evidence="7">DUF542 domain-containing protein</fullName>
    </submittedName>
</protein>
<keyword evidence="8" id="KW-1185">Reference proteome</keyword>
<evidence type="ECO:0000259" key="6">
    <source>
        <dbReference type="Pfam" id="PF10006"/>
    </source>
</evidence>
<dbReference type="RefSeq" id="WP_286651317.1">
    <property type="nucleotide sequence ID" value="NZ_JACAGK010000024.1"/>
</dbReference>
<gene>
    <name evidence="7" type="ORF">HX018_09860</name>
</gene>
<evidence type="ECO:0000256" key="4">
    <source>
        <dbReference type="ARBA" id="ARBA00023004"/>
    </source>
</evidence>
<reference evidence="7" key="2">
    <citation type="journal article" date="2022" name="Sci. Total Environ.">
        <title>Prevalence, transmission, and molecular epidemiology of tet(X)-positive bacteria among humans, animals, and environmental niches in China: An epidemiological, and genomic-based study.</title>
        <authorList>
            <person name="Dong N."/>
            <person name="Zeng Y."/>
            <person name="Cai C."/>
            <person name="Sun C."/>
            <person name="Lu J."/>
            <person name="Liu C."/>
            <person name="Zhou H."/>
            <person name="Sun Q."/>
            <person name="Shu L."/>
            <person name="Wang H."/>
            <person name="Wang Y."/>
            <person name="Wang S."/>
            <person name="Wu C."/>
            <person name="Chan E.W."/>
            <person name="Chen G."/>
            <person name="Shen Z."/>
            <person name="Chen S."/>
            <person name="Zhang R."/>
        </authorList>
    </citation>
    <scope>NUCLEOTIDE SEQUENCE</scope>
    <source>
        <strain evidence="7">R1692</strain>
    </source>
</reference>
<keyword evidence="2" id="KW-0963">Cytoplasm</keyword>
<dbReference type="Pfam" id="PF01814">
    <property type="entry name" value="Hemerythrin"/>
    <property type="match status" value="1"/>
</dbReference>
<keyword evidence="3" id="KW-0479">Metal-binding</keyword>
<dbReference type="InterPro" id="IPR012312">
    <property type="entry name" value="Hemerythrin-like"/>
</dbReference>
<sequence length="321" mass="36655">MIISNLLDVCNLTTQEKIRTIFEYFDALSEGESFIIKNDHDPKPLYFQLLTEKGDGFQWEYLESGPQIWQVRIGRTHVSKAEETIGEIAAKDIRNASLLKSLGIDFCCGGKQTLAEAAASIELTESELQLKSAQAAKIEAPTNYLNFESWELDFLAAYIKNVHHYYIREHGPVISNLASRVAMVHASEQPELVTFAKEVDVFLAELYNHIDMEEKQLFPGAHNLSMLTTEHTCQLVQYLRYEHGDLGDELQELRRITNNYVPPKNACYSYISLHAQLKALENDLLQHIHLEINILFPKLLKTYDPPLDSKTFYEDEGISSI</sequence>
<evidence type="ECO:0000256" key="2">
    <source>
        <dbReference type="ARBA" id="ARBA00022490"/>
    </source>
</evidence>
<feature type="domain" description="DUF2249" evidence="6">
    <location>
        <begin position="7"/>
        <end position="75"/>
    </location>
</feature>
<dbReference type="Pfam" id="PF10006">
    <property type="entry name" value="DUF2249"/>
    <property type="match status" value="1"/>
</dbReference>
<dbReference type="PANTHER" id="PTHR36438:SF1">
    <property type="entry name" value="IRON-SULFUR CLUSTER REPAIR PROTEIN YTFE"/>
    <property type="match status" value="1"/>
</dbReference>
<dbReference type="EMBL" id="JACAGK010000024">
    <property type="protein sequence ID" value="MDM1048542.1"/>
    <property type="molecule type" value="Genomic_DNA"/>
</dbReference>
<reference evidence="7" key="1">
    <citation type="submission" date="2020-06" db="EMBL/GenBank/DDBJ databases">
        <authorList>
            <person name="Dong N."/>
        </authorList>
    </citation>
    <scope>NUCLEOTIDE SEQUENCE</scope>
    <source>
        <strain evidence="7">R1692</strain>
    </source>
</reference>
<evidence type="ECO:0000256" key="1">
    <source>
        <dbReference type="ARBA" id="ARBA00004496"/>
    </source>
</evidence>
<evidence type="ECO:0000313" key="7">
    <source>
        <dbReference type="EMBL" id="MDM1048542.1"/>
    </source>
</evidence>
<evidence type="ECO:0000313" key="8">
    <source>
        <dbReference type="Proteomes" id="UP001170954"/>
    </source>
</evidence>
<evidence type="ECO:0000259" key="5">
    <source>
        <dbReference type="Pfam" id="PF01814"/>
    </source>
</evidence>
<comment type="caution">
    <text evidence="7">The sequence shown here is derived from an EMBL/GenBank/DDBJ whole genome shotgun (WGS) entry which is preliminary data.</text>
</comment>
<dbReference type="InterPro" id="IPR019903">
    <property type="entry name" value="RIC_family"/>
</dbReference>
<dbReference type="Pfam" id="PF04405">
    <property type="entry name" value="ScdA_N"/>
    <property type="match status" value="1"/>
</dbReference>
<dbReference type="Gene3D" id="1.20.120.520">
    <property type="entry name" value="nmb1532 protein domain like"/>
    <property type="match status" value="1"/>
</dbReference>
<feature type="domain" description="Hemerythrin-like" evidence="5">
    <location>
        <begin position="163"/>
        <end position="299"/>
    </location>
</feature>
<dbReference type="PANTHER" id="PTHR36438">
    <property type="entry name" value="IRON-SULFUR CLUSTER REPAIR PROTEIN YTFE"/>
    <property type="match status" value="1"/>
</dbReference>
<name>A0ABT7NMU5_9SPHI</name>
<organism evidence="7 8">
    <name type="scientific">Sphingobacterium hotanense</name>
    <dbReference type="NCBI Taxonomy" id="649196"/>
    <lineage>
        <taxon>Bacteria</taxon>
        <taxon>Pseudomonadati</taxon>
        <taxon>Bacteroidota</taxon>
        <taxon>Sphingobacteriia</taxon>
        <taxon>Sphingobacteriales</taxon>
        <taxon>Sphingobacteriaceae</taxon>
        <taxon>Sphingobacterium</taxon>
    </lineage>
</organism>
<dbReference type="Proteomes" id="UP001170954">
    <property type="component" value="Unassembled WGS sequence"/>
</dbReference>
<comment type="subcellular location">
    <subcellularLocation>
        <location evidence="1">Cytoplasm</location>
    </subcellularLocation>
</comment>